<keyword evidence="1 4" id="KW-0732">Signal</keyword>
<dbReference type="Proteomes" id="UP000588068">
    <property type="component" value="Unassembled WGS sequence"/>
</dbReference>
<dbReference type="GO" id="GO:0005975">
    <property type="term" value="P:carbohydrate metabolic process"/>
    <property type="evidence" value="ECO:0007669"/>
    <property type="project" value="InterPro"/>
</dbReference>
<name>A0A841HSY2_9GAMM</name>
<evidence type="ECO:0000313" key="6">
    <source>
        <dbReference type="Proteomes" id="UP000588068"/>
    </source>
</evidence>
<evidence type="ECO:0000313" key="5">
    <source>
        <dbReference type="EMBL" id="MBB6096511.1"/>
    </source>
</evidence>
<evidence type="ECO:0000256" key="4">
    <source>
        <dbReference type="SAM" id="SignalP"/>
    </source>
</evidence>
<keyword evidence="6" id="KW-1185">Reference proteome</keyword>
<dbReference type="NCBIfam" id="NF045579">
    <property type="entry name" value="rhamnoside_JR"/>
    <property type="match status" value="1"/>
</dbReference>
<feature type="compositionally biased region" description="Low complexity" evidence="3">
    <location>
        <begin position="21"/>
        <end position="35"/>
    </location>
</feature>
<organism evidence="5 6">
    <name type="scientific">Povalibacter uvarum</name>
    <dbReference type="NCBI Taxonomy" id="732238"/>
    <lineage>
        <taxon>Bacteria</taxon>
        <taxon>Pseudomonadati</taxon>
        <taxon>Pseudomonadota</taxon>
        <taxon>Gammaproteobacteria</taxon>
        <taxon>Steroidobacterales</taxon>
        <taxon>Steroidobacteraceae</taxon>
        <taxon>Povalibacter</taxon>
    </lineage>
</organism>
<feature type="region of interest" description="Disordered" evidence="3">
    <location>
        <begin position="21"/>
        <end position="44"/>
    </location>
</feature>
<gene>
    <name evidence="5" type="ORF">HNQ60_005433</name>
</gene>
<dbReference type="EMBL" id="JACHHZ010000008">
    <property type="protein sequence ID" value="MBB6096511.1"/>
    <property type="molecule type" value="Genomic_DNA"/>
</dbReference>
<evidence type="ECO:0000256" key="2">
    <source>
        <dbReference type="ARBA" id="ARBA00022801"/>
    </source>
</evidence>
<feature type="signal peptide" evidence="4">
    <location>
        <begin position="1"/>
        <end position="19"/>
    </location>
</feature>
<dbReference type="RefSeq" id="WP_184335901.1">
    <property type="nucleotide sequence ID" value="NZ_JACHHZ010000008.1"/>
</dbReference>
<dbReference type="AlphaFoldDB" id="A0A841HSY2"/>
<dbReference type="Pfam" id="PF17132">
    <property type="entry name" value="Glyco_hydro_106"/>
    <property type="match status" value="1"/>
</dbReference>
<feature type="chain" id="PRO_5032365769" description="Glycoside hydrolase" evidence="4">
    <location>
        <begin position="20"/>
        <end position="1129"/>
    </location>
</feature>
<dbReference type="Gene3D" id="2.60.120.260">
    <property type="entry name" value="Galactose-binding domain-like"/>
    <property type="match status" value="2"/>
</dbReference>
<dbReference type="InterPro" id="IPR008979">
    <property type="entry name" value="Galactose-bd-like_sf"/>
</dbReference>
<reference evidence="5 6" key="1">
    <citation type="submission" date="2020-08" db="EMBL/GenBank/DDBJ databases">
        <title>Genomic Encyclopedia of Type Strains, Phase IV (KMG-IV): sequencing the most valuable type-strain genomes for metagenomic binning, comparative biology and taxonomic classification.</title>
        <authorList>
            <person name="Goeker M."/>
        </authorList>
    </citation>
    <scope>NUCLEOTIDE SEQUENCE [LARGE SCALE GENOMIC DNA]</scope>
    <source>
        <strain evidence="5 6">DSM 26723</strain>
    </source>
</reference>
<protein>
    <recommendedName>
        <fullName evidence="7">Glycoside hydrolase</fullName>
    </recommendedName>
</protein>
<accession>A0A841HSY2</accession>
<dbReference type="PANTHER" id="PTHR43817">
    <property type="entry name" value="GLYCOSYL HYDROLASE"/>
    <property type="match status" value="1"/>
</dbReference>
<dbReference type="PANTHER" id="PTHR43817:SF1">
    <property type="entry name" value="HYDROLASE, FAMILY 43, PUTATIVE (AFU_ORTHOLOGUE AFUA_3G01660)-RELATED"/>
    <property type="match status" value="1"/>
</dbReference>
<proteinExistence type="predicted"/>
<evidence type="ECO:0000256" key="3">
    <source>
        <dbReference type="SAM" id="MobiDB-lite"/>
    </source>
</evidence>
<comment type="caution">
    <text evidence="5">The sequence shown here is derived from an EMBL/GenBank/DDBJ whole genome shotgun (WGS) entry which is preliminary data.</text>
</comment>
<dbReference type="GO" id="GO:0004553">
    <property type="term" value="F:hydrolase activity, hydrolyzing O-glycosyl compounds"/>
    <property type="evidence" value="ECO:0007669"/>
    <property type="project" value="InterPro"/>
</dbReference>
<sequence length="1129" mass="123270">MSFASRILFFAALLPPAFAAETPRTPTPAASTSAAGELESGFRNPPAAARPRVWWHWMNGNVTKEGITEDLRWMKSVGIGGLQNFDASLGTPQVVEKRLAFMTPEWQDAFRHAASLSRELDLELAIATSAGWSQTGGPWVAPEQAMKKVVWSTAILEGGQRRQSPLPLPPNVAGPYQDIPYPSRTSAPAPPFYVDTHVIAFPAPPDDGSENALTPRVHTRSGVLDRSLLADGSLANTVTVSVADATSGITFDYPQPTRIAAITVAVPVRHGFGAPPQFSATLEASDDGTTYRRVADVPPSRADQRTIAFPAVTARSFRVSFRAGDPFSRPIGDGVVPMQFPPVPASIDIAELALHQRMRVNQFVEKAGFAAANDYYAIATPQAPSGSIVKSKDIIDLTRKLGRDGVLDWTPPRGRWIVLRFGYGLTGHMNGPATEEATGLEVDKLNRQHVRGYIDRYLDMYTKAVGIDLVGTQGLRALLSDSYEAGAQNWTEHMPEEFERRRGYDARRWLPSLAGWVIDSSVASDRFLWDYRRTITDLLADAHYGEIASVARERGLLLYGEALEDQRPALGDDMAMRRHADIPMAAMWMYPGRPGPNPTYVADHRGAASVAHVYGQNVAAAESLTSFGYPWAFAPRDLQPVADLQFALGINRIVVHTSVHQPLSDKRPGMSLRPLLGQYFGRTETWAKHAQPWIDYLARSSFLLQQGTYAADVAYFYGQEAPITGLYGLPASEPQPADQPTGYAFDFVNDDVVLNQFSVDRGDLTTPGGMRYRILYLGGTSERMTLAVVRRLEQLVRAGATVVGTPPRESPSLADDPSQFASAVAILWGDDVGAGTVRVLGKGRIMRAATPALALEQLGVSKDFELRGKAATGDVMFLHRRLADGHAYFLSNRTDRILSGDAVFRVDNRLPELWDAESGKISPLSYRLENGRTIVPLELQAHRSAFVVFRTPAKARSWTAPSMKDATLQPLDGEWNVEFPAAHTRLTLPSLANWAVNDDPKVRYYSGSAFYRKTFNLAARSQAGGERVILDLGDVRELAVVTVNGQTLQTLWRPPFRVDITDALIAGKNEMTVEVVNLWVNRLIGDAQPGASPRTFTTGPTYLPGAPLRPSGLLGPVRLLSTGAVEGGG</sequence>
<keyword evidence="2" id="KW-0378">Hydrolase</keyword>
<dbReference type="SUPFAM" id="SSF49785">
    <property type="entry name" value="Galactose-binding domain-like"/>
    <property type="match status" value="1"/>
</dbReference>
<evidence type="ECO:0008006" key="7">
    <source>
        <dbReference type="Google" id="ProtNLM"/>
    </source>
</evidence>
<evidence type="ECO:0000256" key="1">
    <source>
        <dbReference type="ARBA" id="ARBA00022729"/>
    </source>
</evidence>